<name>A0A2T4TVF7_9BACT</name>
<evidence type="ECO:0000313" key="2">
    <source>
        <dbReference type="EMBL" id="PTL35091.1"/>
    </source>
</evidence>
<keyword evidence="3" id="KW-1185">Reference proteome</keyword>
<dbReference type="RefSeq" id="WP_107563681.1">
    <property type="nucleotide sequence ID" value="NZ_NVQC01000030.1"/>
</dbReference>
<feature type="transmembrane region" description="Helical" evidence="1">
    <location>
        <begin position="12"/>
        <end position="34"/>
    </location>
</feature>
<comment type="caution">
    <text evidence="2">The sequence shown here is derived from an EMBL/GenBank/DDBJ whole genome shotgun (WGS) entry which is preliminary data.</text>
</comment>
<organism evidence="2 3">
    <name type="scientific">Candidatus Methylomirabilis limnetica</name>
    <dbReference type="NCBI Taxonomy" id="2033718"/>
    <lineage>
        <taxon>Bacteria</taxon>
        <taxon>Candidatus Methylomirabilota</taxon>
        <taxon>Candidatus Methylomirabilia</taxon>
        <taxon>Candidatus Methylomirabilales</taxon>
        <taxon>Candidatus Methylomirabilaceae</taxon>
        <taxon>Candidatus Methylomirabilis</taxon>
    </lineage>
</organism>
<dbReference type="EMBL" id="NVQC01000030">
    <property type="protein sequence ID" value="PTL35091.1"/>
    <property type="molecule type" value="Genomic_DNA"/>
</dbReference>
<accession>A0A2T4TVF7</accession>
<dbReference type="AlphaFoldDB" id="A0A2T4TVF7"/>
<evidence type="ECO:0008006" key="4">
    <source>
        <dbReference type="Google" id="ProtNLM"/>
    </source>
</evidence>
<keyword evidence="1" id="KW-0472">Membrane</keyword>
<protein>
    <recommendedName>
        <fullName evidence="4">Type 4 fimbrial biogenesis protein PilX N-terminal domain-containing protein</fullName>
    </recommendedName>
</protein>
<evidence type="ECO:0000256" key="1">
    <source>
        <dbReference type="SAM" id="Phobius"/>
    </source>
</evidence>
<dbReference type="Proteomes" id="UP000241436">
    <property type="component" value="Unassembled WGS sequence"/>
</dbReference>
<proteinExistence type="predicted"/>
<gene>
    <name evidence="2" type="ORF">CLG94_11445</name>
</gene>
<evidence type="ECO:0000313" key="3">
    <source>
        <dbReference type="Proteomes" id="UP000241436"/>
    </source>
</evidence>
<keyword evidence="1" id="KW-1133">Transmembrane helix</keyword>
<reference evidence="3" key="2">
    <citation type="journal article" date="2018" name="Environ. Microbiol.">
        <title>Bloom of a denitrifying methanotroph, 'Candidatus Methylomirabilis limnetica', in a deep stratified lake.</title>
        <authorList>
            <person name="Graf J.S."/>
            <person name="Mayr M.J."/>
            <person name="Marchant H.K."/>
            <person name="Tienken D."/>
            <person name="Hach P.F."/>
            <person name="Brand A."/>
            <person name="Schubert C.J."/>
            <person name="Kuypers M.M."/>
            <person name="Milucka J."/>
        </authorList>
    </citation>
    <scope>NUCLEOTIDE SEQUENCE [LARGE SCALE GENOMIC DNA]</scope>
    <source>
        <strain evidence="3">Zug</strain>
    </source>
</reference>
<reference evidence="2 3" key="1">
    <citation type="submission" date="2017-09" db="EMBL/GenBank/DDBJ databases">
        <title>Bloom of a denitrifying methanotroph, Candidatus Methylomirabilis limnetica, in a deep stratified lake.</title>
        <authorList>
            <person name="Graf J.S."/>
            <person name="Marchant H.K."/>
            <person name="Tienken D."/>
            <person name="Hach P.F."/>
            <person name="Brand A."/>
            <person name="Schubert C.J."/>
            <person name="Kuypers M.M."/>
            <person name="Milucka J."/>
        </authorList>
    </citation>
    <scope>NUCLEOTIDE SEQUENCE [LARGE SCALE GENOMIC DNA]</scope>
    <source>
        <strain evidence="2 3">Zug</strain>
    </source>
</reference>
<keyword evidence="1" id="KW-0812">Transmembrane</keyword>
<sequence>MRHKRFGDNRGVALPLALMAFVVLGALSAALLAVGSSEVQIASNHLRGTQAFFLAEAGLEHTFNRVNVLWNTSRASLPTNAAYPPQPVPGIEANTPLGGAGNYTVQYQAAGLWTWRVVSTGVSAIGGSQQIRRAVMSTFYQSRNAIVANGDLTIGGSSFVSATNGQCGNVHSNGDLTLGGNTTILGYAAEADNGDPNDADPVQVNGGSVNVTGGIRDHAPTEPLPHIDPAGFLADLKTNPMGMGAPPLDHLIQMKANGEVLDGSDALITTLADNGSYCGWTYTSGTPLAQWTFNDNTVLPDCNGTYYLEGNATVVGSPGSDATPWKTTLIATGDIDIQGKPTIQADANYTVSDTLFYSGRDIEINGTPSNGYNGVIAAHEQFYLHGNGTFTGFIVGENAPNTVGSLVNANNNIVSGNIGLTYKCDANPPLQGPLRFLSWGL</sequence>